<protein>
    <submittedName>
        <fullName evidence="2">Uncharacterized protein</fullName>
    </submittedName>
</protein>
<dbReference type="RefSeq" id="WP_044293259.1">
    <property type="nucleotide sequence ID" value="NZ_JBGMSW010000037.1"/>
</dbReference>
<keyword evidence="3" id="KW-1185">Reference proteome</keyword>
<accession>A0ABV4Q3K6</accession>
<reference evidence="2 3" key="1">
    <citation type="submission" date="2024-06" db="EMBL/GenBank/DDBJ databases">
        <title>Genome sequences for Pseudomonas syringae strains with characterized LPS.</title>
        <authorList>
            <person name="Baltrus D.A."/>
            <person name="Krings L."/>
        </authorList>
    </citation>
    <scope>NUCLEOTIDE SEQUENCE [LARGE SCALE GENOMIC DNA]</scope>
    <source>
        <strain evidence="2 3">NCPPB79</strain>
    </source>
</reference>
<gene>
    <name evidence="2" type="ORF">ACDH57_26570</name>
</gene>
<keyword evidence="1" id="KW-0472">Membrane</keyword>
<keyword evidence="1" id="KW-1133">Transmembrane helix</keyword>
<keyword evidence="1" id="KW-0812">Transmembrane</keyword>
<organism evidence="2 3">
    <name type="scientific">Pseudomonas ficuserectae</name>
    <dbReference type="NCBI Taxonomy" id="53410"/>
    <lineage>
        <taxon>Bacteria</taxon>
        <taxon>Pseudomonadati</taxon>
        <taxon>Pseudomonadota</taxon>
        <taxon>Gammaproteobacteria</taxon>
        <taxon>Pseudomonadales</taxon>
        <taxon>Pseudomonadaceae</taxon>
        <taxon>Pseudomonas</taxon>
    </lineage>
</organism>
<dbReference type="EMBL" id="JBGMSW010000037">
    <property type="protein sequence ID" value="MFA0978933.1"/>
    <property type="molecule type" value="Genomic_DNA"/>
</dbReference>
<evidence type="ECO:0000256" key="1">
    <source>
        <dbReference type="SAM" id="Phobius"/>
    </source>
</evidence>
<sequence>MNNVVVIALMAFGLVIAVCISLLTFALLTTKADHSSDDAIRQRLDSLVNYADQKINNNAERQDRISTDMESQLRILDARIKLLQGRTQ</sequence>
<evidence type="ECO:0000313" key="2">
    <source>
        <dbReference type="EMBL" id="MFA0978933.1"/>
    </source>
</evidence>
<name>A0ABV4Q3K6_9PSED</name>
<evidence type="ECO:0000313" key="3">
    <source>
        <dbReference type="Proteomes" id="UP001569511"/>
    </source>
</evidence>
<comment type="caution">
    <text evidence="2">The sequence shown here is derived from an EMBL/GenBank/DDBJ whole genome shotgun (WGS) entry which is preliminary data.</text>
</comment>
<dbReference type="Proteomes" id="UP001569511">
    <property type="component" value="Unassembled WGS sequence"/>
</dbReference>
<feature type="transmembrane region" description="Helical" evidence="1">
    <location>
        <begin position="6"/>
        <end position="28"/>
    </location>
</feature>
<proteinExistence type="predicted"/>